<feature type="domain" description="CN hydrolase" evidence="11">
    <location>
        <begin position="8"/>
        <end position="255"/>
    </location>
</feature>
<dbReference type="PANTHER" id="PTHR23090:SF9">
    <property type="entry name" value="GLUTAMINE-DEPENDENT NAD(+) SYNTHETASE"/>
    <property type="match status" value="1"/>
</dbReference>
<dbReference type="PANTHER" id="PTHR23090">
    <property type="entry name" value="NH 3 /GLUTAMINE-DEPENDENT NAD + SYNTHETASE"/>
    <property type="match status" value="1"/>
</dbReference>
<feature type="active site" description="Proton acceptor; for glutaminase activity" evidence="7">
    <location>
        <position position="48"/>
    </location>
</feature>
<comment type="caution">
    <text evidence="7">Lacks conserved residue(s) required for the propagation of feature annotation.</text>
</comment>
<dbReference type="GO" id="GO:0005524">
    <property type="term" value="F:ATP binding"/>
    <property type="evidence" value="ECO:0007669"/>
    <property type="project" value="UniProtKB-UniRule"/>
</dbReference>
<dbReference type="PIRSF" id="PIRSF006630">
    <property type="entry name" value="NADS_GAT"/>
    <property type="match status" value="1"/>
</dbReference>
<dbReference type="EMBL" id="VSTH01000134">
    <property type="protein sequence ID" value="TYO62448.1"/>
    <property type="molecule type" value="Genomic_DNA"/>
</dbReference>
<dbReference type="CDD" id="cd07570">
    <property type="entry name" value="GAT_Gln-NAD-synth"/>
    <property type="match status" value="1"/>
</dbReference>
<evidence type="ECO:0000256" key="8">
    <source>
        <dbReference type="PIRNR" id="PIRNR006630"/>
    </source>
</evidence>
<dbReference type="Pfam" id="PF00795">
    <property type="entry name" value="CN_hydrolase"/>
    <property type="match status" value="1"/>
</dbReference>
<dbReference type="RefSeq" id="WP_148743689.1">
    <property type="nucleotide sequence ID" value="NZ_VSTH01000134.1"/>
</dbReference>
<dbReference type="Proteomes" id="UP000324797">
    <property type="component" value="Unassembled WGS sequence"/>
</dbReference>
<dbReference type="InterPro" id="IPR000132">
    <property type="entry name" value="Nitrilase/CN_hydratase_CS"/>
</dbReference>
<feature type="binding site" evidence="7">
    <location>
        <position position="530"/>
    </location>
    <ligand>
        <name>deamido-NAD(+)</name>
        <dbReference type="ChEBI" id="CHEBI:58437"/>
        <note>ligand shared between two neighboring subunits</note>
    </ligand>
</feature>
<keyword evidence="6 7" id="KW-0520">NAD</keyword>
<evidence type="ECO:0000256" key="4">
    <source>
        <dbReference type="ARBA" id="ARBA00022741"/>
    </source>
</evidence>
<dbReference type="GO" id="GO:0008795">
    <property type="term" value="F:NAD+ synthase activity"/>
    <property type="evidence" value="ECO:0007669"/>
    <property type="project" value="UniProtKB-UniRule"/>
</dbReference>
<dbReference type="InterPro" id="IPR003010">
    <property type="entry name" value="C-N_Hydrolase"/>
</dbReference>
<dbReference type="Pfam" id="PF02540">
    <property type="entry name" value="NAD_synthase"/>
    <property type="match status" value="1"/>
</dbReference>
<keyword evidence="3 7" id="KW-0436">Ligase</keyword>
<dbReference type="GO" id="GO:0005737">
    <property type="term" value="C:cytoplasm"/>
    <property type="evidence" value="ECO:0007669"/>
    <property type="project" value="InterPro"/>
</dbReference>
<feature type="active site" description="Nucleophile; for glutaminase activity" evidence="7">
    <location>
        <position position="153"/>
    </location>
</feature>
<feature type="active site" description="For glutaminase activity" evidence="7">
    <location>
        <position position="117"/>
    </location>
</feature>
<comment type="function">
    <text evidence="7">Catalyzes the ATP-dependent amidation of deamido-NAD to form NAD. Uses L-glutamine as a nitrogen source.</text>
</comment>
<feature type="binding site" evidence="7">
    <location>
        <position position="382"/>
    </location>
    <ligand>
        <name>deamido-NAD(+)</name>
        <dbReference type="ChEBI" id="CHEBI:58437"/>
        <note>ligand shared between two neighboring subunits</note>
    </ligand>
</feature>
<proteinExistence type="inferred from homology"/>
<feature type="binding site" evidence="7">
    <location>
        <position position="406"/>
    </location>
    <ligand>
        <name>ATP</name>
        <dbReference type="ChEBI" id="CHEBI:30616"/>
    </ligand>
</feature>
<dbReference type="GO" id="GO:0003952">
    <property type="term" value="F:NAD+ synthase (glutamine-hydrolyzing) activity"/>
    <property type="evidence" value="ECO:0007669"/>
    <property type="project" value="UniProtKB-UniRule"/>
</dbReference>
<comment type="caution">
    <text evidence="12">The sequence shown here is derived from an EMBL/GenBank/DDBJ whole genome shotgun (WGS) entry which is preliminary data.</text>
</comment>
<dbReference type="AlphaFoldDB" id="A0A5S4YEI0"/>
<feature type="binding site" evidence="7">
    <location>
        <begin position="299"/>
        <end position="306"/>
    </location>
    <ligand>
        <name>ATP</name>
        <dbReference type="ChEBI" id="CHEBI:30616"/>
    </ligand>
</feature>
<evidence type="ECO:0000256" key="9">
    <source>
        <dbReference type="PROSITE-ProRule" id="PRU10139"/>
    </source>
</evidence>
<dbReference type="PROSITE" id="PS00920">
    <property type="entry name" value="NITRIL_CHT_1"/>
    <property type="match status" value="1"/>
</dbReference>
<dbReference type="PROSITE" id="PS50263">
    <property type="entry name" value="CN_HYDROLASE"/>
    <property type="match status" value="1"/>
</dbReference>
<dbReference type="InterPro" id="IPR003694">
    <property type="entry name" value="NAD_synthase"/>
</dbReference>
<keyword evidence="13" id="KW-1185">Reference proteome</keyword>
<feature type="binding site" evidence="7">
    <location>
        <position position="191"/>
    </location>
    <ligand>
        <name>L-glutamine</name>
        <dbReference type="ChEBI" id="CHEBI:58359"/>
    </ligand>
</feature>
<feature type="binding site" evidence="7">
    <location>
        <position position="411"/>
    </location>
    <ligand>
        <name>deamido-NAD(+)</name>
        <dbReference type="ChEBI" id="CHEBI:58437"/>
        <note>ligand shared between two neighboring subunits</note>
    </ligand>
</feature>
<dbReference type="FunFam" id="3.40.50.620:FF:000106">
    <property type="entry name" value="Glutamine-dependent NAD(+) synthetase"/>
    <property type="match status" value="1"/>
</dbReference>
<accession>A0A5S4YEI0</accession>
<dbReference type="Gene3D" id="3.60.110.10">
    <property type="entry name" value="Carbon-nitrogen hydrolase"/>
    <property type="match status" value="1"/>
</dbReference>
<evidence type="ECO:0000313" key="13">
    <source>
        <dbReference type="Proteomes" id="UP000324797"/>
    </source>
</evidence>
<dbReference type="EC" id="6.3.5.1" evidence="7 8"/>
<evidence type="ECO:0000259" key="11">
    <source>
        <dbReference type="PROSITE" id="PS50263"/>
    </source>
</evidence>
<organism evidence="12 13">
    <name type="scientific">Bradyrhizobium hipponense</name>
    <dbReference type="NCBI Taxonomy" id="2605638"/>
    <lineage>
        <taxon>Bacteria</taxon>
        <taxon>Pseudomonadati</taxon>
        <taxon>Pseudomonadota</taxon>
        <taxon>Alphaproteobacteria</taxon>
        <taxon>Hyphomicrobiales</taxon>
        <taxon>Nitrobacteraceae</taxon>
        <taxon>Bradyrhizobium</taxon>
    </lineage>
</organism>
<dbReference type="InterPro" id="IPR014445">
    <property type="entry name" value="Gln-dep_NAD_synthase"/>
</dbReference>
<feature type="binding site" evidence="7">
    <location>
        <position position="185"/>
    </location>
    <ligand>
        <name>L-glutamine</name>
        <dbReference type="ChEBI" id="CHEBI:58359"/>
    </ligand>
</feature>
<keyword evidence="4 7" id="KW-0547">Nucleotide-binding</keyword>
<protein>
    <recommendedName>
        <fullName evidence="7 8">Glutamine-dependent NAD(+) synthetase</fullName>
        <ecNumber evidence="7 8">6.3.5.1</ecNumber>
    </recommendedName>
    <alternativeName>
        <fullName evidence="7 8">NAD(+) synthase [glutamine-hydrolyzing]</fullName>
    </alternativeName>
</protein>
<dbReference type="GO" id="GO:0009435">
    <property type="term" value="P:NAD+ biosynthetic process"/>
    <property type="evidence" value="ECO:0007669"/>
    <property type="project" value="UniProtKB-UniRule"/>
</dbReference>
<dbReference type="CDD" id="cd00553">
    <property type="entry name" value="NAD_synthase"/>
    <property type="match status" value="1"/>
</dbReference>
<dbReference type="NCBIfam" id="TIGR00552">
    <property type="entry name" value="nadE"/>
    <property type="match status" value="1"/>
</dbReference>
<comment type="catalytic activity">
    <reaction evidence="7 8">
        <text>deamido-NAD(+) + L-glutamine + ATP + H2O = L-glutamate + AMP + diphosphate + NAD(+) + H(+)</text>
        <dbReference type="Rhea" id="RHEA:24384"/>
        <dbReference type="ChEBI" id="CHEBI:15377"/>
        <dbReference type="ChEBI" id="CHEBI:15378"/>
        <dbReference type="ChEBI" id="CHEBI:29985"/>
        <dbReference type="ChEBI" id="CHEBI:30616"/>
        <dbReference type="ChEBI" id="CHEBI:33019"/>
        <dbReference type="ChEBI" id="CHEBI:57540"/>
        <dbReference type="ChEBI" id="CHEBI:58359"/>
        <dbReference type="ChEBI" id="CHEBI:58437"/>
        <dbReference type="ChEBI" id="CHEBI:456215"/>
        <dbReference type="EC" id="6.3.5.1"/>
    </reaction>
</comment>
<feature type="binding site" evidence="7">
    <location>
        <position position="123"/>
    </location>
    <ligand>
        <name>L-glutamine</name>
        <dbReference type="ChEBI" id="CHEBI:58359"/>
    </ligand>
</feature>
<sequence>MTERLNEFAVTLAQLNPVVGDIAGNAAKARAARAQAKADGADIVLFPELFIAGYPPEDLVQKPAFQAACRAAIEALARETADGGPAMLVGTPWVEDDRLYNACALLDGGRIAALRFKCNLPNYGVFDEKRLFARGPAAGPVTVRGLRIGVPICEDIWLEESEDYENVVETLAETGAEIILVPNGSPYARDKNDVRLSVAVARVTECGLPLVYLNQIGGQDELVFDGASFALNGDLSLAAQLPAFEESITTLRFARTGDDWRCTGPIAAQPEGDHADYAACVLGLRDYVTKNGFPGVLLGISGGIDSALCAAIAVDALGDDQVHGVMLPYRFTAASSIADAGELAGHLGIRYEVLPIAQAVNGFEAILEGVFKNLPPDITEENLQARTRGTLLMAISNKTGLMVVTTGNKSEMSVGYATLYGDMNGGFNPIKDIYKTQVFRLAALRNAWKPEGALGPAGEVIPPDIITRPPTAELRENQTDQDSLPPYDVLDAILVRLIEREEPLDQIIAAGFDRETVVRIDHLLNVAEYKRRQAAPGVKVTARNFGRDRRYPITNRFRDSGEALPAPDEMLVSRGNQASIDAFEG</sequence>
<comment type="similarity">
    <text evidence="2 7 8">In the C-terminal section; belongs to the NAD synthetase family.</text>
</comment>
<keyword evidence="5 7" id="KW-0067">ATP-binding</keyword>
<dbReference type="SUPFAM" id="SSF56317">
    <property type="entry name" value="Carbon-nitrogen hydrolase"/>
    <property type="match status" value="1"/>
</dbReference>
<dbReference type="NCBIfam" id="NF010588">
    <property type="entry name" value="PRK13981.1"/>
    <property type="match status" value="1"/>
</dbReference>
<name>A0A5S4YEI0_9BRAD</name>
<evidence type="ECO:0000256" key="1">
    <source>
        <dbReference type="ARBA" id="ARBA00005188"/>
    </source>
</evidence>
<feature type="active site" description="Proton acceptor" evidence="9">
    <location>
        <position position="48"/>
    </location>
</feature>
<evidence type="ECO:0000256" key="6">
    <source>
        <dbReference type="ARBA" id="ARBA00023027"/>
    </source>
</evidence>
<evidence type="ECO:0000256" key="5">
    <source>
        <dbReference type="ARBA" id="ARBA00022840"/>
    </source>
</evidence>
<reference evidence="12 13" key="1">
    <citation type="submission" date="2019-08" db="EMBL/GenBank/DDBJ databases">
        <title>Bradyrhizobium hipponensis sp. nov., a rhizobium isolated from a Lupinus angustifolius root nodule in Tunisia.</title>
        <authorList>
            <person name="Off K."/>
            <person name="Rejili M."/>
            <person name="Mars M."/>
            <person name="Brachmann A."/>
            <person name="Marin M."/>
        </authorList>
    </citation>
    <scope>NUCLEOTIDE SEQUENCE [LARGE SCALE GENOMIC DNA]</scope>
    <source>
        <strain evidence="13">aSej3</strain>
    </source>
</reference>
<comment type="similarity">
    <text evidence="10">Belongs to the NAD synthetase family.</text>
</comment>
<dbReference type="GO" id="GO:0000257">
    <property type="term" value="F:nitrilase activity"/>
    <property type="evidence" value="ECO:0007669"/>
    <property type="project" value="UniProtKB-ARBA"/>
</dbReference>
<dbReference type="HAMAP" id="MF_02090">
    <property type="entry name" value="NadE_glutamine_dep"/>
    <property type="match status" value="1"/>
</dbReference>
<dbReference type="InterPro" id="IPR014729">
    <property type="entry name" value="Rossmann-like_a/b/a_fold"/>
</dbReference>
<gene>
    <name evidence="7" type="primary">nadE</name>
    <name evidence="12" type="ORF">FXV83_32665</name>
</gene>
<evidence type="ECO:0000256" key="10">
    <source>
        <dbReference type="RuleBase" id="RU003811"/>
    </source>
</evidence>
<evidence type="ECO:0000256" key="7">
    <source>
        <dbReference type="HAMAP-Rule" id="MF_02090"/>
    </source>
</evidence>
<evidence type="ECO:0000256" key="2">
    <source>
        <dbReference type="ARBA" id="ARBA00007145"/>
    </source>
</evidence>
<dbReference type="GO" id="GO:0004359">
    <property type="term" value="F:glutaminase activity"/>
    <property type="evidence" value="ECO:0007669"/>
    <property type="project" value="InterPro"/>
</dbReference>
<evidence type="ECO:0000256" key="3">
    <source>
        <dbReference type="ARBA" id="ARBA00022598"/>
    </source>
</evidence>
<evidence type="ECO:0000313" key="12">
    <source>
        <dbReference type="EMBL" id="TYO62448.1"/>
    </source>
</evidence>
<dbReference type="UniPathway" id="UPA00253">
    <property type="reaction ID" value="UER00334"/>
</dbReference>
<dbReference type="InterPro" id="IPR022310">
    <property type="entry name" value="NAD/GMP_synthase"/>
</dbReference>
<dbReference type="InterPro" id="IPR036526">
    <property type="entry name" value="C-N_Hydrolase_sf"/>
</dbReference>
<dbReference type="Gene3D" id="3.40.50.620">
    <property type="entry name" value="HUPs"/>
    <property type="match status" value="1"/>
</dbReference>
<dbReference type="SUPFAM" id="SSF52402">
    <property type="entry name" value="Adenine nucleotide alpha hydrolases-like"/>
    <property type="match status" value="1"/>
</dbReference>
<comment type="pathway">
    <text evidence="1 7 8">Cofactor biosynthesis; NAD(+) biosynthesis; NAD(+) from deamido-NAD(+) (L-Gln route): step 1/1.</text>
</comment>